<reference evidence="1 2" key="1">
    <citation type="submission" date="2014-04" db="EMBL/GenBank/DDBJ databases">
        <authorList>
            <consortium name="DOE Joint Genome Institute"/>
            <person name="Kuo A."/>
            <person name="Martino E."/>
            <person name="Perotto S."/>
            <person name="Kohler A."/>
            <person name="Nagy L.G."/>
            <person name="Floudas D."/>
            <person name="Copeland A."/>
            <person name="Barry K.W."/>
            <person name="Cichocki N."/>
            <person name="Veneault-Fourrey C."/>
            <person name="LaButti K."/>
            <person name="Lindquist E.A."/>
            <person name="Lipzen A."/>
            <person name="Lundell T."/>
            <person name="Morin E."/>
            <person name="Murat C."/>
            <person name="Sun H."/>
            <person name="Tunlid A."/>
            <person name="Henrissat B."/>
            <person name="Grigoriev I.V."/>
            <person name="Hibbett D.S."/>
            <person name="Martin F."/>
            <person name="Nordberg H.P."/>
            <person name="Cantor M.N."/>
            <person name="Hua S.X."/>
        </authorList>
    </citation>
    <scope>NUCLEOTIDE SEQUENCE [LARGE SCALE GENOMIC DNA]</scope>
    <source>
        <strain evidence="1 2">Zn</strain>
    </source>
</reference>
<organism evidence="1 2">
    <name type="scientific">Oidiodendron maius (strain Zn)</name>
    <dbReference type="NCBI Taxonomy" id="913774"/>
    <lineage>
        <taxon>Eukaryota</taxon>
        <taxon>Fungi</taxon>
        <taxon>Dikarya</taxon>
        <taxon>Ascomycota</taxon>
        <taxon>Pezizomycotina</taxon>
        <taxon>Leotiomycetes</taxon>
        <taxon>Leotiomycetes incertae sedis</taxon>
        <taxon>Myxotrichaceae</taxon>
        <taxon>Oidiodendron</taxon>
    </lineage>
</organism>
<protein>
    <submittedName>
        <fullName evidence="1">Uncharacterized protein</fullName>
    </submittedName>
</protein>
<dbReference type="EMBL" id="KN832882">
    <property type="protein sequence ID" value="KIM97222.1"/>
    <property type="molecule type" value="Genomic_DNA"/>
</dbReference>
<sequence length="83" mass="9737">MSETAKKRWPLPVYQSKQEKYEARNARQREKYQQKRALEQGGIQQRVSYFSFEAQSQHTILAHIGRKTLNPACKIGSSDFCFK</sequence>
<dbReference type="InParanoid" id="A0A0C3D5P4"/>
<name>A0A0C3D5P4_OIDMZ</name>
<reference evidence="2" key="2">
    <citation type="submission" date="2015-01" db="EMBL/GenBank/DDBJ databases">
        <title>Evolutionary Origins and Diversification of the Mycorrhizal Mutualists.</title>
        <authorList>
            <consortium name="DOE Joint Genome Institute"/>
            <consortium name="Mycorrhizal Genomics Consortium"/>
            <person name="Kohler A."/>
            <person name="Kuo A."/>
            <person name="Nagy L.G."/>
            <person name="Floudas D."/>
            <person name="Copeland A."/>
            <person name="Barry K.W."/>
            <person name="Cichocki N."/>
            <person name="Veneault-Fourrey C."/>
            <person name="LaButti K."/>
            <person name="Lindquist E.A."/>
            <person name="Lipzen A."/>
            <person name="Lundell T."/>
            <person name="Morin E."/>
            <person name="Murat C."/>
            <person name="Riley R."/>
            <person name="Ohm R."/>
            <person name="Sun H."/>
            <person name="Tunlid A."/>
            <person name="Henrissat B."/>
            <person name="Grigoriev I.V."/>
            <person name="Hibbett D.S."/>
            <person name="Martin F."/>
        </authorList>
    </citation>
    <scope>NUCLEOTIDE SEQUENCE [LARGE SCALE GENOMIC DNA]</scope>
    <source>
        <strain evidence="2">Zn</strain>
    </source>
</reference>
<proteinExistence type="predicted"/>
<dbReference type="Proteomes" id="UP000054321">
    <property type="component" value="Unassembled WGS sequence"/>
</dbReference>
<dbReference type="AlphaFoldDB" id="A0A0C3D5P4"/>
<evidence type="ECO:0000313" key="2">
    <source>
        <dbReference type="Proteomes" id="UP000054321"/>
    </source>
</evidence>
<accession>A0A0C3D5P4</accession>
<evidence type="ECO:0000313" key="1">
    <source>
        <dbReference type="EMBL" id="KIM97222.1"/>
    </source>
</evidence>
<keyword evidence="2" id="KW-1185">Reference proteome</keyword>
<gene>
    <name evidence="1" type="ORF">OIDMADRAFT_57853</name>
</gene>
<dbReference type="HOGENOM" id="CLU_2543154_0_0_1"/>